<feature type="region of interest" description="Disordered" evidence="1">
    <location>
        <begin position="126"/>
        <end position="163"/>
    </location>
</feature>
<organism evidence="2 3">
    <name type="scientific">Nonomuraea wenchangensis</name>
    <dbReference type="NCBI Taxonomy" id="568860"/>
    <lineage>
        <taxon>Bacteria</taxon>
        <taxon>Bacillati</taxon>
        <taxon>Actinomycetota</taxon>
        <taxon>Actinomycetes</taxon>
        <taxon>Streptosporangiales</taxon>
        <taxon>Streptosporangiaceae</taxon>
        <taxon>Nonomuraea</taxon>
    </lineage>
</organism>
<dbReference type="Proteomes" id="UP000199361">
    <property type="component" value="Unassembled WGS sequence"/>
</dbReference>
<evidence type="ECO:0000313" key="3">
    <source>
        <dbReference type="Proteomes" id="UP000199361"/>
    </source>
</evidence>
<sequence>MEFDREATVGTAFAAQAAKARPSAWWWLLPPVMYVLHRRWYRALKQTMLAQLTRTQREQVTSFQSKATGWFTVAAGATLLATRETWQIVADYGWPVWRFWSLVAVLMATAVLTPAVRMIGDAHTAESVPARSRPATPGRWFDPARLSGLSGAEDQKGTDDGRS</sequence>
<gene>
    <name evidence="2" type="ORF">SAMN05421811_11277</name>
</gene>
<feature type="compositionally biased region" description="Basic and acidic residues" evidence="1">
    <location>
        <begin position="153"/>
        <end position="163"/>
    </location>
</feature>
<reference evidence="2 3" key="1">
    <citation type="submission" date="2016-10" db="EMBL/GenBank/DDBJ databases">
        <authorList>
            <person name="de Groot N.N."/>
        </authorList>
    </citation>
    <scope>NUCLEOTIDE SEQUENCE [LARGE SCALE GENOMIC DNA]</scope>
    <source>
        <strain evidence="2 3">CGMCC 4.5598</strain>
    </source>
</reference>
<keyword evidence="3" id="KW-1185">Reference proteome</keyword>
<proteinExistence type="predicted"/>
<dbReference type="OrthoDB" id="4578807at2"/>
<name>A0A1I0L592_9ACTN</name>
<evidence type="ECO:0000256" key="1">
    <source>
        <dbReference type="SAM" id="MobiDB-lite"/>
    </source>
</evidence>
<dbReference type="RefSeq" id="WP_091088609.1">
    <property type="nucleotide sequence ID" value="NZ_FOHX01000012.1"/>
</dbReference>
<accession>A0A1I0L592</accession>
<dbReference type="AlphaFoldDB" id="A0A1I0L592"/>
<protein>
    <submittedName>
        <fullName evidence="2">Uncharacterized protein</fullName>
    </submittedName>
</protein>
<evidence type="ECO:0000313" key="2">
    <source>
        <dbReference type="EMBL" id="SEU34563.1"/>
    </source>
</evidence>
<dbReference type="EMBL" id="FOHX01000012">
    <property type="protein sequence ID" value="SEU34563.1"/>
    <property type="molecule type" value="Genomic_DNA"/>
</dbReference>